<reference evidence="1" key="1">
    <citation type="journal article" date="2022" name="Front. Microbiol.">
        <title>Genome-based taxonomic rearrangement of Oceanobacter-related bacteria including the description of Thalassolituus hydrocarbonoclasticus sp. nov. and Thalassolituus pacificus sp. nov. and emended description of the genus Thalassolituus.</title>
        <authorList>
            <person name="Dong C."/>
            <person name="Wei L."/>
            <person name="Wang J."/>
            <person name="Lai Q."/>
            <person name="Huang Z."/>
            <person name="Shao Z."/>
        </authorList>
    </citation>
    <scope>NUCLEOTIDE SEQUENCE</scope>
    <source>
        <strain evidence="1">59MF3M-4</strain>
    </source>
</reference>
<evidence type="ECO:0000313" key="1">
    <source>
        <dbReference type="EMBL" id="MCT7357531.1"/>
    </source>
</evidence>
<comment type="caution">
    <text evidence="1">The sequence shown here is derived from an EMBL/GenBank/DDBJ whole genome shotgun (WGS) entry which is preliminary data.</text>
</comment>
<gene>
    <name evidence="1" type="ORF">NYR02_00655</name>
</gene>
<name>A0A9X2WBL3_9GAMM</name>
<keyword evidence="2" id="KW-1185">Reference proteome</keyword>
<organism evidence="1 2">
    <name type="scientific">Thalassolituus pacificus</name>
    <dbReference type="NCBI Taxonomy" id="2975440"/>
    <lineage>
        <taxon>Bacteria</taxon>
        <taxon>Pseudomonadati</taxon>
        <taxon>Pseudomonadota</taxon>
        <taxon>Gammaproteobacteria</taxon>
        <taxon>Oceanospirillales</taxon>
        <taxon>Oceanospirillaceae</taxon>
        <taxon>Thalassolituus</taxon>
    </lineage>
</organism>
<dbReference type="RefSeq" id="WP_260974464.1">
    <property type="nucleotide sequence ID" value="NZ_JAOANI010000002.1"/>
</dbReference>
<accession>A0A9X2WBL3</accession>
<sequence>MKAIKALLAVLAGSTGLSWKLVLDVLAAVLGRIAWPIIIERLFTRIAVSLLEKLASMSTNRLTKETVADFKAQLLKDGLKKALE</sequence>
<dbReference type="EMBL" id="JAOANI010000002">
    <property type="protein sequence ID" value="MCT7357531.1"/>
    <property type="molecule type" value="Genomic_DNA"/>
</dbReference>
<dbReference type="AlphaFoldDB" id="A0A9X2WBL3"/>
<proteinExistence type="predicted"/>
<protein>
    <submittedName>
        <fullName evidence="1">Uncharacterized protein</fullName>
    </submittedName>
</protein>
<reference evidence="1" key="2">
    <citation type="submission" date="2022-08" db="EMBL/GenBank/DDBJ databases">
        <authorList>
            <person name="Dong C."/>
        </authorList>
    </citation>
    <scope>NUCLEOTIDE SEQUENCE</scope>
    <source>
        <strain evidence="1">59MF3M-4</strain>
    </source>
</reference>
<dbReference type="Proteomes" id="UP001147830">
    <property type="component" value="Unassembled WGS sequence"/>
</dbReference>
<evidence type="ECO:0000313" key="2">
    <source>
        <dbReference type="Proteomes" id="UP001147830"/>
    </source>
</evidence>